<dbReference type="Gene3D" id="1.10.260.40">
    <property type="entry name" value="lambda repressor-like DNA-binding domains"/>
    <property type="match status" value="1"/>
</dbReference>
<dbReference type="SUPFAM" id="SSF47413">
    <property type="entry name" value="lambda repressor-like DNA-binding domains"/>
    <property type="match status" value="1"/>
</dbReference>
<dbReference type="EMBL" id="JAEHTE010000001">
    <property type="protein sequence ID" value="MBI6882743.1"/>
    <property type="molecule type" value="Genomic_DNA"/>
</dbReference>
<protein>
    <submittedName>
        <fullName evidence="3">Helix-turn-helix transcriptional regulator</fullName>
    </submittedName>
</protein>
<proteinExistence type="predicted"/>
<organism evidence="3 4">
    <name type="scientific">Pseudomonas putida</name>
    <name type="common">Arthrobacter siderocapsulatus</name>
    <dbReference type="NCBI Taxonomy" id="303"/>
    <lineage>
        <taxon>Bacteria</taxon>
        <taxon>Pseudomonadati</taxon>
        <taxon>Pseudomonadota</taxon>
        <taxon>Gammaproteobacteria</taxon>
        <taxon>Pseudomonadales</taxon>
        <taxon>Pseudomonadaceae</taxon>
        <taxon>Pseudomonas</taxon>
    </lineage>
</organism>
<dbReference type="RefSeq" id="WP_198746351.1">
    <property type="nucleotide sequence ID" value="NZ_JAEHTE010000001.1"/>
</dbReference>
<feature type="region of interest" description="Disordered" evidence="1">
    <location>
        <begin position="90"/>
        <end position="109"/>
    </location>
</feature>
<dbReference type="InterPro" id="IPR001387">
    <property type="entry name" value="Cro/C1-type_HTH"/>
</dbReference>
<sequence>MALENSSPHAVTLELGERLRQARLNADMTQAEVAERAGVSRKVVVNAEKGHVQLESLVAIMLALDLAGQLDGFLPRQEVSPVQLLKLQGRKRLRASGARSETSKEKNEW</sequence>
<dbReference type="Proteomes" id="UP000637061">
    <property type="component" value="Unassembled WGS sequence"/>
</dbReference>
<evidence type="ECO:0000313" key="3">
    <source>
        <dbReference type="EMBL" id="MBI6882743.1"/>
    </source>
</evidence>
<comment type="caution">
    <text evidence="3">The sequence shown here is derived from an EMBL/GenBank/DDBJ whole genome shotgun (WGS) entry which is preliminary data.</text>
</comment>
<feature type="domain" description="HTH cro/C1-type" evidence="2">
    <location>
        <begin position="19"/>
        <end position="70"/>
    </location>
</feature>
<dbReference type="AlphaFoldDB" id="A0A8I1JI96"/>
<gene>
    <name evidence="3" type="ORF">JEU22_02360</name>
</gene>
<reference evidence="3" key="1">
    <citation type="submission" date="2020-12" db="EMBL/GenBank/DDBJ databases">
        <title>Enhanced detection system for hospital associated transmission using whole genome sequencing surveillance.</title>
        <authorList>
            <person name="Harrison L.H."/>
            <person name="Van Tyne D."/>
            <person name="Marsh J.W."/>
            <person name="Griffith M.P."/>
            <person name="Snyder D.J."/>
            <person name="Cooper V.S."/>
            <person name="Mustapha M."/>
        </authorList>
    </citation>
    <scope>NUCLEOTIDE SEQUENCE</scope>
    <source>
        <strain evidence="3">PSB00042</strain>
    </source>
</reference>
<evidence type="ECO:0000313" key="4">
    <source>
        <dbReference type="Proteomes" id="UP000637061"/>
    </source>
</evidence>
<dbReference type="CDD" id="cd00093">
    <property type="entry name" value="HTH_XRE"/>
    <property type="match status" value="1"/>
</dbReference>
<dbReference type="Pfam" id="PF13560">
    <property type="entry name" value="HTH_31"/>
    <property type="match status" value="1"/>
</dbReference>
<accession>A0A8I1JI96</accession>
<dbReference type="GO" id="GO:0003677">
    <property type="term" value="F:DNA binding"/>
    <property type="evidence" value="ECO:0007669"/>
    <property type="project" value="InterPro"/>
</dbReference>
<dbReference type="SMART" id="SM00530">
    <property type="entry name" value="HTH_XRE"/>
    <property type="match status" value="1"/>
</dbReference>
<name>A0A8I1JI96_PSEPU</name>
<dbReference type="InterPro" id="IPR010982">
    <property type="entry name" value="Lambda_DNA-bd_dom_sf"/>
</dbReference>
<evidence type="ECO:0000256" key="1">
    <source>
        <dbReference type="SAM" id="MobiDB-lite"/>
    </source>
</evidence>
<evidence type="ECO:0000259" key="2">
    <source>
        <dbReference type="PROSITE" id="PS50943"/>
    </source>
</evidence>
<dbReference type="PROSITE" id="PS50943">
    <property type="entry name" value="HTH_CROC1"/>
    <property type="match status" value="1"/>
</dbReference>